<dbReference type="AlphaFoldDB" id="A0A3B4ALB4"/>
<dbReference type="Proteomes" id="UP000261520">
    <property type="component" value="Unplaced"/>
</dbReference>
<protein>
    <submittedName>
        <fullName evidence="1">Uncharacterized protein</fullName>
    </submittedName>
</protein>
<name>A0A3B4ALB4_9GOBI</name>
<organism evidence="1 2">
    <name type="scientific">Periophthalmus magnuspinnatus</name>
    <dbReference type="NCBI Taxonomy" id="409849"/>
    <lineage>
        <taxon>Eukaryota</taxon>
        <taxon>Metazoa</taxon>
        <taxon>Chordata</taxon>
        <taxon>Craniata</taxon>
        <taxon>Vertebrata</taxon>
        <taxon>Euteleostomi</taxon>
        <taxon>Actinopterygii</taxon>
        <taxon>Neopterygii</taxon>
        <taxon>Teleostei</taxon>
        <taxon>Neoteleostei</taxon>
        <taxon>Acanthomorphata</taxon>
        <taxon>Gobiaria</taxon>
        <taxon>Gobiiformes</taxon>
        <taxon>Gobioidei</taxon>
        <taxon>Gobiidae</taxon>
        <taxon>Oxudercinae</taxon>
        <taxon>Periophthalmus</taxon>
    </lineage>
</organism>
<sequence length="78" mass="8913">MHLWLLCQESGADNCPVNYGNKVSIVLVGQEVITFANFLEAFMVMFRLYAVHLDFPTHLNHTFKFVQNILQGLDDGKL</sequence>
<accession>A0A3B4ALB4</accession>
<proteinExistence type="predicted"/>
<evidence type="ECO:0000313" key="1">
    <source>
        <dbReference type="Ensembl" id="ENSPMGP00000017927.1"/>
    </source>
</evidence>
<keyword evidence="2" id="KW-1185">Reference proteome</keyword>
<evidence type="ECO:0000313" key="2">
    <source>
        <dbReference type="Proteomes" id="UP000261520"/>
    </source>
</evidence>
<reference evidence="1" key="1">
    <citation type="submission" date="2025-08" db="UniProtKB">
        <authorList>
            <consortium name="Ensembl"/>
        </authorList>
    </citation>
    <scope>IDENTIFICATION</scope>
</reference>
<dbReference type="Ensembl" id="ENSPMGT00000019131.1">
    <property type="protein sequence ID" value="ENSPMGP00000017927.1"/>
    <property type="gene ID" value="ENSPMGG00000014667.1"/>
</dbReference>
<reference evidence="1" key="2">
    <citation type="submission" date="2025-09" db="UniProtKB">
        <authorList>
            <consortium name="Ensembl"/>
        </authorList>
    </citation>
    <scope>IDENTIFICATION</scope>
</reference>